<dbReference type="Pfam" id="PF04418">
    <property type="entry name" value="DUF543"/>
    <property type="match status" value="1"/>
</dbReference>
<evidence type="ECO:0000256" key="9">
    <source>
        <dbReference type="RuleBase" id="RU363011"/>
    </source>
</evidence>
<keyword evidence="7 9" id="KW-0496">Mitochondrion</keyword>
<evidence type="ECO:0000256" key="1">
    <source>
        <dbReference type="ARBA" id="ARBA00002689"/>
    </source>
</evidence>
<comment type="function">
    <text evidence="1 9">Component of the MICOS complex, a large protein complex of the mitochondrial inner membrane that plays crucial roles in the maintenance of crista junctions, inner membrane architecture, and formation of contact sites to the outer membrane.</text>
</comment>
<comment type="caution">
    <text evidence="10">The sequence shown here is derived from an EMBL/GenBank/DDBJ whole genome shotgun (WGS) entry which is preliminary data.</text>
</comment>
<keyword evidence="6 9" id="KW-1133">Transmembrane helix</keyword>
<dbReference type="PANTHER" id="PTHR21304:SF0">
    <property type="entry name" value="MICOS COMPLEX SUBUNIT MIC10"/>
    <property type="match status" value="1"/>
</dbReference>
<feature type="transmembrane region" description="Helical" evidence="9">
    <location>
        <begin position="24"/>
        <end position="46"/>
    </location>
</feature>
<proteinExistence type="inferred from homology"/>
<evidence type="ECO:0000256" key="7">
    <source>
        <dbReference type="ARBA" id="ARBA00023128"/>
    </source>
</evidence>
<dbReference type="AlphaFoldDB" id="A0A1B7TCG7"/>
<evidence type="ECO:0000256" key="4">
    <source>
        <dbReference type="ARBA" id="ARBA00022692"/>
    </source>
</evidence>
<evidence type="ECO:0000256" key="5">
    <source>
        <dbReference type="ARBA" id="ARBA00022792"/>
    </source>
</evidence>
<comment type="subunit">
    <text evidence="9">Component of the mitochondrial contact site and cristae organizing system (MICOS) complex.</text>
</comment>
<evidence type="ECO:0000256" key="2">
    <source>
        <dbReference type="ARBA" id="ARBA00004434"/>
    </source>
</evidence>
<keyword evidence="5 9" id="KW-0999">Mitochondrion inner membrane</keyword>
<comment type="caution">
    <text evidence="9">Lacks conserved residue(s) required for the propagation of feature annotation.</text>
</comment>
<accession>A0A1B7TCG7</accession>
<protein>
    <recommendedName>
        <fullName evidence="9">MICOS complex subunit MIC10</fullName>
    </recommendedName>
</protein>
<evidence type="ECO:0000256" key="8">
    <source>
        <dbReference type="ARBA" id="ARBA00023136"/>
    </source>
</evidence>
<dbReference type="EMBL" id="LXPE01000018">
    <property type="protein sequence ID" value="OBA26439.1"/>
    <property type="molecule type" value="Genomic_DNA"/>
</dbReference>
<feature type="transmembrane region" description="Helical" evidence="9">
    <location>
        <begin position="52"/>
        <end position="72"/>
    </location>
</feature>
<comment type="subcellular location">
    <subcellularLocation>
        <location evidence="2 9">Mitochondrion inner membrane</location>
        <topology evidence="2 9">Single-pass membrane protein</topology>
    </subcellularLocation>
</comment>
<keyword evidence="11" id="KW-1185">Reference proteome</keyword>
<evidence type="ECO:0000256" key="6">
    <source>
        <dbReference type="ARBA" id="ARBA00022989"/>
    </source>
</evidence>
<dbReference type="PANTHER" id="PTHR21304">
    <property type="entry name" value="MICOS COMPLEX SUBUNIT MIC10"/>
    <property type="match status" value="1"/>
</dbReference>
<evidence type="ECO:0000313" key="11">
    <source>
        <dbReference type="Proteomes" id="UP000092321"/>
    </source>
</evidence>
<organism evidence="10 11">
    <name type="scientific">Hanseniaspora valbyensis NRRL Y-1626</name>
    <dbReference type="NCBI Taxonomy" id="766949"/>
    <lineage>
        <taxon>Eukaryota</taxon>
        <taxon>Fungi</taxon>
        <taxon>Dikarya</taxon>
        <taxon>Ascomycota</taxon>
        <taxon>Saccharomycotina</taxon>
        <taxon>Saccharomycetes</taxon>
        <taxon>Saccharomycodales</taxon>
        <taxon>Saccharomycodaceae</taxon>
        <taxon>Hanseniaspora</taxon>
    </lineage>
</organism>
<gene>
    <name evidence="10" type="ORF">HANVADRAFT_80944</name>
</gene>
<sequence>MSEQENKVKVIESSKILDNRWDQVLANGVTKTALGFAGGVVLSVLLKRKPGFVFLGTGFGLGMAYAEGDAVFRSKAGLRSVNL</sequence>
<evidence type="ECO:0000256" key="3">
    <source>
        <dbReference type="ARBA" id="ARBA00006792"/>
    </source>
</evidence>
<keyword evidence="8 9" id="KW-0472">Membrane</keyword>
<reference evidence="11" key="1">
    <citation type="journal article" date="2016" name="Proc. Natl. Acad. Sci. U.S.A.">
        <title>Comparative genomics of biotechnologically important yeasts.</title>
        <authorList>
            <person name="Riley R."/>
            <person name="Haridas S."/>
            <person name="Wolfe K.H."/>
            <person name="Lopes M.R."/>
            <person name="Hittinger C.T."/>
            <person name="Goeker M."/>
            <person name="Salamov A.A."/>
            <person name="Wisecaver J.H."/>
            <person name="Long T.M."/>
            <person name="Calvey C.H."/>
            <person name="Aerts A.L."/>
            <person name="Barry K.W."/>
            <person name="Choi C."/>
            <person name="Clum A."/>
            <person name="Coughlan A.Y."/>
            <person name="Deshpande S."/>
            <person name="Douglass A.P."/>
            <person name="Hanson S.J."/>
            <person name="Klenk H.-P."/>
            <person name="LaButti K.M."/>
            <person name="Lapidus A."/>
            <person name="Lindquist E.A."/>
            <person name="Lipzen A.M."/>
            <person name="Meier-Kolthoff J.P."/>
            <person name="Ohm R.A."/>
            <person name="Otillar R.P."/>
            <person name="Pangilinan J.L."/>
            <person name="Peng Y."/>
            <person name="Rokas A."/>
            <person name="Rosa C.A."/>
            <person name="Scheuner C."/>
            <person name="Sibirny A.A."/>
            <person name="Slot J.C."/>
            <person name="Stielow J.B."/>
            <person name="Sun H."/>
            <person name="Kurtzman C.P."/>
            <person name="Blackwell M."/>
            <person name="Grigoriev I.V."/>
            <person name="Jeffries T.W."/>
        </authorList>
    </citation>
    <scope>NUCLEOTIDE SEQUENCE [LARGE SCALE GENOMIC DNA]</scope>
    <source>
        <strain evidence="11">NRRL Y-1626</strain>
    </source>
</reference>
<evidence type="ECO:0000313" key="10">
    <source>
        <dbReference type="EMBL" id="OBA26439.1"/>
    </source>
</evidence>
<keyword evidence="4 9" id="KW-0812">Transmembrane</keyword>
<dbReference type="GO" id="GO:0061617">
    <property type="term" value="C:MICOS complex"/>
    <property type="evidence" value="ECO:0007669"/>
    <property type="project" value="UniProtKB-UniRule"/>
</dbReference>
<dbReference type="InterPro" id="IPR007512">
    <property type="entry name" value="Mic10"/>
</dbReference>
<dbReference type="OrthoDB" id="1916310at2759"/>
<name>A0A1B7TCG7_9ASCO</name>
<comment type="similarity">
    <text evidence="3 9">Belongs to the MICOS complex subunit Mic10 family.</text>
</comment>
<dbReference type="Proteomes" id="UP000092321">
    <property type="component" value="Unassembled WGS sequence"/>
</dbReference>